<dbReference type="InterPro" id="IPR043159">
    <property type="entry name" value="Lectin_gal-bd_sf"/>
</dbReference>
<feature type="chain" id="PRO_5034077450" description="SUEL-type lectin domain-containing protein" evidence="4">
    <location>
        <begin position="21"/>
        <end position="255"/>
    </location>
</feature>
<keyword evidence="3" id="KW-0677">Repeat</keyword>
<reference evidence="6" key="2">
    <citation type="submission" date="2025-09" db="UniProtKB">
        <authorList>
            <consortium name="Ensembl"/>
        </authorList>
    </citation>
    <scope>IDENTIFICATION</scope>
</reference>
<dbReference type="GO" id="GO:0030246">
    <property type="term" value="F:carbohydrate binding"/>
    <property type="evidence" value="ECO:0007669"/>
    <property type="project" value="UniProtKB-KW"/>
</dbReference>
<sequence length="255" mass="27519">MLGVFVQVTICNILLVSTTTEPATTTPVPSIMLLVRLTAFTLLAAVCCTLPAAVYVSHSVTRVVTCDNGENVQFLICDSGVIFIERALYGRTDGTTCKEGRPANQLTNTQCSQTGTLEVLSNRCNGKQVCEVNTEVFRTSDPCVGIYKYLDTTYTCLPATRSITCEGSDALLECDEGTIQIHSANYGRRDQLVCSFNRPANQLANTNCLSQSITTSKVAKRCNGKSQCDVSASNSLYGDPCVGTYKYLDVAYTCG</sequence>
<proteinExistence type="predicted"/>
<evidence type="ECO:0000256" key="1">
    <source>
        <dbReference type="ARBA" id="ARBA00022546"/>
    </source>
</evidence>
<feature type="domain" description="SUEL-type lectin" evidence="5">
    <location>
        <begin position="164"/>
        <end position="255"/>
    </location>
</feature>
<evidence type="ECO:0000256" key="2">
    <source>
        <dbReference type="ARBA" id="ARBA00022734"/>
    </source>
</evidence>
<evidence type="ECO:0000259" key="5">
    <source>
        <dbReference type="PROSITE" id="PS50228"/>
    </source>
</evidence>
<keyword evidence="2" id="KW-0430">Lectin</keyword>
<dbReference type="Gene3D" id="2.60.120.740">
    <property type="match status" value="2"/>
</dbReference>
<dbReference type="FunFam" id="2.60.120.740:FF:000003">
    <property type="entry name" value="Protein eva-1 homolog C"/>
    <property type="match status" value="2"/>
</dbReference>
<dbReference type="AlphaFoldDB" id="A0A8C7KZL2"/>
<dbReference type="Proteomes" id="UP000694557">
    <property type="component" value="Unassembled WGS sequence"/>
</dbReference>
<evidence type="ECO:0000256" key="4">
    <source>
        <dbReference type="SAM" id="SignalP"/>
    </source>
</evidence>
<feature type="signal peptide" evidence="4">
    <location>
        <begin position="1"/>
        <end position="20"/>
    </location>
</feature>
<gene>
    <name evidence="6" type="primary">LOC116367805</name>
</gene>
<keyword evidence="7" id="KW-1185">Reference proteome</keyword>
<name>A0A8C7KZL2_ONCKI</name>
<dbReference type="Pfam" id="PF02140">
    <property type="entry name" value="SUEL_Lectin"/>
    <property type="match status" value="2"/>
</dbReference>
<dbReference type="CDD" id="cd22833">
    <property type="entry name" value="Gal_Rha_Lectin_CSL1-2_RBL_SML_rpt1"/>
    <property type="match status" value="1"/>
</dbReference>
<dbReference type="Ensembl" id="ENSOKIT00005119460.1">
    <property type="protein sequence ID" value="ENSOKIP00005111582.1"/>
    <property type="gene ID" value="ENSOKIG00005048603.1"/>
</dbReference>
<dbReference type="InterPro" id="IPR000922">
    <property type="entry name" value="Lectin_gal-bd_dom"/>
</dbReference>
<evidence type="ECO:0000313" key="6">
    <source>
        <dbReference type="Ensembl" id="ENSOKIP00005111582.1"/>
    </source>
</evidence>
<accession>A0A8C7KZL2</accession>
<reference evidence="6" key="1">
    <citation type="submission" date="2025-08" db="UniProtKB">
        <authorList>
            <consortium name="Ensembl"/>
        </authorList>
    </citation>
    <scope>IDENTIFICATION</scope>
</reference>
<dbReference type="PANTHER" id="PTHR46780">
    <property type="entry name" value="PROTEIN EVA-1"/>
    <property type="match status" value="1"/>
</dbReference>
<keyword evidence="4" id="KW-0732">Signal</keyword>
<organism evidence="6 7">
    <name type="scientific">Oncorhynchus kisutch</name>
    <name type="common">Coho salmon</name>
    <name type="synonym">Salmo kisutch</name>
    <dbReference type="NCBI Taxonomy" id="8019"/>
    <lineage>
        <taxon>Eukaryota</taxon>
        <taxon>Metazoa</taxon>
        <taxon>Chordata</taxon>
        <taxon>Craniata</taxon>
        <taxon>Vertebrata</taxon>
        <taxon>Euteleostomi</taxon>
        <taxon>Actinopterygii</taxon>
        <taxon>Neopterygii</taxon>
        <taxon>Teleostei</taxon>
        <taxon>Protacanthopterygii</taxon>
        <taxon>Salmoniformes</taxon>
        <taxon>Salmonidae</taxon>
        <taxon>Salmoninae</taxon>
        <taxon>Oncorhynchus</taxon>
    </lineage>
</organism>
<dbReference type="CDD" id="cd22832">
    <property type="entry name" value="Gal_Rha_Lectin_CSL3_rpt1_rpt2-like"/>
    <property type="match status" value="1"/>
</dbReference>
<dbReference type="GeneTree" id="ENSGT00940000154285"/>
<evidence type="ECO:0000256" key="3">
    <source>
        <dbReference type="ARBA" id="ARBA00022737"/>
    </source>
</evidence>
<keyword evidence="1" id="KW-0348">Hemagglutinin</keyword>
<evidence type="ECO:0000313" key="7">
    <source>
        <dbReference type="Proteomes" id="UP000694557"/>
    </source>
</evidence>
<protein>
    <recommendedName>
        <fullName evidence="5">SUEL-type lectin domain-containing protein</fullName>
    </recommendedName>
</protein>
<dbReference type="PROSITE" id="PS50228">
    <property type="entry name" value="SUEL_LECTIN"/>
    <property type="match status" value="2"/>
</dbReference>
<feature type="domain" description="SUEL-type lectin" evidence="5">
    <location>
        <begin position="64"/>
        <end position="157"/>
    </location>
</feature>